<dbReference type="AlphaFoldDB" id="A0A1T1DJL6"/>
<evidence type="ECO:0000313" key="2">
    <source>
        <dbReference type="EMBL" id="OOV41075.1"/>
    </source>
</evidence>
<evidence type="ECO:0000313" key="3">
    <source>
        <dbReference type="Proteomes" id="UP000191008"/>
    </source>
</evidence>
<protein>
    <submittedName>
        <fullName evidence="2">Cell envelope integrity protein CreD</fullName>
    </submittedName>
</protein>
<dbReference type="GeneID" id="34316092"/>
<evidence type="ECO:0000256" key="1">
    <source>
        <dbReference type="SAM" id="Phobius"/>
    </source>
</evidence>
<feature type="transmembrane region" description="Helical" evidence="1">
    <location>
        <begin position="328"/>
        <end position="347"/>
    </location>
</feature>
<feature type="transmembrane region" description="Helical" evidence="1">
    <location>
        <begin position="432"/>
        <end position="450"/>
    </location>
</feature>
<feature type="transmembrane region" description="Helical" evidence="1">
    <location>
        <begin position="20"/>
        <end position="44"/>
    </location>
</feature>
<dbReference type="PANTHER" id="PTHR30092:SF0">
    <property type="entry name" value="INNER MEMBRANE PROTEIN CRED"/>
    <property type="match status" value="1"/>
</dbReference>
<feature type="transmembrane region" description="Helical" evidence="1">
    <location>
        <begin position="379"/>
        <end position="397"/>
    </location>
</feature>
<dbReference type="InterPro" id="IPR010364">
    <property type="entry name" value="Uncharacterised_IM_CreD"/>
</dbReference>
<dbReference type="Pfam" id="PF06123">
    <property type="entry name" value="CreD"/>
    <property type="match status" value="1"/>
</dbReference>
<dbReference type="EMBL" id="MVIT01000072">
    <property type="protein sequence ID" value="OOV41075.1"/>
    <property type="molecule type" value="Genomic_DNA"/>
</dbReference>
<dbReference type="NCBIfam" id="NF008712">
    <property type="entry name" value="PRK11715.1-1"/>
    <property type="match status" value="1"/>
</dbReference>
<keyword evidence="1" id="KW-0812">Transmembrane</keyword>
<feature type="transmembrane region" description="Helical" evidence="1">
    <location>
        <begin position="354"/>
        <end position="373"/>
    </location>
</feature>
<comment type="caution">
    <text evidence="2">The sequence shown here is derived from an EMBL/GenBank/DDBJ whole genome shotgun (WGS) entry which is preliminary data.</text>
</comment>
<sequence length="468" mass="52873">MRGLIIGENNMFKIQSSVSLRILILGIMLGLLLIPINLVGSLVFERQERAGEAVGEMSSKWGGKQEMAGPFLVIPYQIIREEVKEDPAIWEGVNQDRNRKQIRTQVEVVEEMYFLPEKLNLETDLKAEKRKRGIYEAVLYHGNVKFQGNFKQPSVSDFPMNTKKIFWAESKMIVVVNDAKGIGNDVKLFLAEKEKTFQPGSSSEHFTSGLHSKMNLLDFKFPLTFQIQIPTQGSDSMGLIPLGKETKIQISSNWKDPSFEGSFLPKERSISENGFQATWESSYFSRNYPQVISSEEHSTLGTILSSGLGVRLIVPVDHYLKLERSIKYAILLIAASFALFFLLEIFGGKILHPFQYLMIGFVMVVFYILNLSLSEHLGFIISYAIASLAVSGLIFYYATSILQSKKRGFIAGGFYFGLYSFLYIILSSEDYALLIGSVVVFVFLALLMHFTRKINWYSFGSQGEIKSS</sequence>
<keyword evidence="1" id="KW-1133">Transmembrane helix</keyword>
<feature type="transmembrane region" description="Helical" evidence="1">
    <location>
        <begin position="409"/>
        <end position="426"/>
    </location>
</feature>
<gene>
    <name evidence="2" type="ORF">B1J93_13935</name>
</gene>
<keyword evidence="1" id="KW-0472">Membrane</keyword>
<name>A0A1T1DJL6_9LEPT</name>
<accession>A0A1T1DJL6</accession>
<organism evidence="2 3">
    <name type="scientific">Leptospira kirschneri serovar Pomona</name>
    <dbReference type="NCBI Taxonomy" id="561005"/>
    <lineage>
        <taxon>Bacteria</taxon>
        <taxon>Pseudomonadati</taxon>
        <taxon>Spirochaetota</taxon>
        <taxon>Spirochaetia</taxon>
        <taxon>Leptospirales</taxon>
        <taxon>Leptospiraceae</taxon>
        <taxon>Leptospira</taxon>
    </lineage>
</organism>
<reference evidence="2 3" key="1">
    <citation type="submission" date="2017-02" db="EMBL/GenBank/DDBJ databases">
        <title>Comparative genomic analysis of Brazilian Leptospira kirschneri strains of different serogroups.</title>
        <authorList>
            <person name="Moreno L.Z."/>
            <person name="Miraglia F."/>
            <person name="Kremer F.S."/>
            <person name="Eslabao M.R."/>
            <person name="Lilenbaum W."/>
            <person name="Dellagostin O.A."/>
            <person name="Moreno A.M."/>
        </authorList>
    </citation>
    <scope>NUCLEOTIDE SEQUENCE [LARGE SCALE GENOMIC DNA]</scope>
    <source>
        <strain evidence="2 3">M110/06</strain>
    </source>
</reference>
<dbReference type="GO" id="GO:0005886">
    <property type="term" value="C:plasma membrane"/>
    <property type="evidence" value="ECO:0007669"/>
    <property type="project" value="TreeGrafter"/>
</dbReference>
<dbReference type="PANTHER" id="PTHR30092">
    <property type="entry name" value="INNER MEMBRANE PROTEIN CRED"/>
    <property type="match status" value="1"/>
</dbReference>
<proteinExistence type="predicted"/>
<dbReference type="PIRSF" id="PIRSF004548">
    <property type="entry name" value="CreD"/>
    <property type="match status" value="1"/>
</dbReference>
<dbReference type="Proteomes" id="UP000191008">
    <property type="component" value="Unassembled WGS sequence"/>
</dbReference>
<dbReference type="RefSeq" id="WP_016748757.1">
    <property type="nucleotide sequence ID" value="NZ_MVIT01000072.1"/>
</dbReference>